<dbReference type="RefSeq" id="XP_067526161.1">
    <property type="nucleotide sequence ID" value="XM_067670060.1"/>
</dbReference>
<dbReference type="VEuPathDB" id="FungiDB:RO3G_15476"/>
<protein>
    <submittedName>
        <fullName evidence="1">Uncharacterized protein</fullName>
    </submittedName>
</protein>
<keyword evidence="2" id="KW-1185">Reference proteome</keyword>
<evidence type="ECO:0000313" key="1">
    <source>
        <dbReference type="EMBL" id="EIE90765.1"/>
    </source>
</evidence>
<dbReference type="OrthoDB" id="2370938at2759"/>
<organism evidence="1 2">
    <name type="scientific">Rhizopus delemar (strain RA 99-880 / ATCC MYA-4621 / FGSC 9543 / NRRL 43880)</name>
    <name type="common">Mucormycosis agent</name>
    <name type="synonym">Rhizopus arrhizus var. delemar</name>
    <dbReference type="NCBI Taxonomy" id="246409"/>
    <lineage>
        <taxon>Eukaryota</taxon>
        <taxon>Fungi</taxon>
        <taxon>Fungi incertae sedis</taxon>
        <taxon>Mucoromycota</taxon>
        <taxon>Mucoromycotina</taxon>
        <taxon>Mucoromycetes</taxon>
        <taxon>Mucorales</taxon>
        <taxon>Mucorineae</taxon>
        <taxon>Rhizopodaceae</taxon>
        <taxon>Rhizopus</taxon>
    </lineage>
</organism>
<sequence length="191" mass="21909">MAIIEMVRKLPRVSISEDTNEYEISTRYVNPFLCGLFDDPDQDIFLRWTNETTLEARKHEGFSMIHPDLTISSLHGMKWKMTYGYGEAKSAAQGANNFLICQDLYRIAILCKDALDLQNMEGFLGLQVIGRTITFYVIVLPATGLYVMRELTKIKLPDCLDDLTKFIMDMPQALLVLDIFNRLSQLTQNNE</sequence>
<reference evidence="1 2" key="1">
    <citation type="journal article" date="2009" name="PLoS Genet.">
        <title>Genomic analysis of the basal lineage fungus Rhizopus oryzae reveals a whole-genome duplication.</title>
        <authorList>
            <person name="Ma L.-J."/>
            <person name="Ibrahim A.S."/>
            <person name="Skory C."/>
            <person name="Grabherr M.G."/>
            <person name="Burger G."/>
            <person name="Butler M."/>
            <person name="Elias M."/>
            <person name="Idnurm A."/>
            <person name="Lang B.F."/>
            <person name="Sone T."/>
            <person name="Abe A."/>
            <person name="Calvo S.E."/>
            <person name="Corrochano L.M."/>
            <person name="Engels R."/>
            <person name="Fu J."/>
            <person name="Hansberg W."/>
            <person name="Kim J.-M."/>
            <person name="Kodira C.D."/>
            <person name="Koehrsen M.J."/>
            <person name="Liu B."/>
            <person name="Miranda-Saavedra D."/>
            <person name="O'Leary S."/>
            <person name="Ortiz-Castellanos L."/>
            <person name="Poulter R."/>
            <person name="Rodriguez-Romero J."/>
            <person name="Ruiz-Herrera J."/>
            <person name="Shen Y.-Q."/>
            <person name="Zeng Q."/>
            <person name="Galagan J."/>
            <person name="Birren B.W."/>
            <person name="Cuomo C.A."/>
            <person name="Wickes B.L."/>
        </authorList>
    </citation>
    <scope>NUCLEOTIDE SEQUENCE [LARGE SCALE GENOMIC DNA]</scope>
    <source>
        <strain evidence="2">RA 99-880 / ATCC MYA-4621 / FGSC 9543 / NRRL 43880</strain>
    </source>
</reference>
<dbReference type="Proteomes" id="UP000009138">
    <property type="component" value="Unassembled WGS sequence"/>
</dbReference>
<name>I1CQN5_RHIO9</name>
<dbReference type="AlphaFoldDB" id="I1CQN5"/>
<proteinExistence type="predicted"/>
<dbReference type="GeneID" id="93622441"/>
<accession>I1CQN5</accession>
<dbReference type="OMA" id="FIRRTND"/>
<dbReference type="InParanoid" id="I1CQN5"/>
<evidence type="ECO:0000313" key="2">
    <source>
        <dbReference type="Proteomes" id="UP000009138"/>
    </source>
</evidence>
<gene>
    <name evidence="1" type="ORF">RO3G_15476</name>
</gene>
<dbReference type="EMBL" id="CH476747">
    <property type="protein sequence ID" value="EIE90765.1"/>
    <property type="molecule type" value="Genomic_DNA"/>
</dbReference>